<evidence type="ECO:0008006" key="3">
    <source>
        <dbReference type="Google" id="ProtNLM"/>
    </source>
</evidence>
<feature type="non-terminal residue" evidence="1">
    <location>
        <position position="1"/>
    </location>
</feature>
<name>A0AAW4BK10_VIBAN</name>
<dbReference type="EMBL" id="SCLC01001934">
    <property type="protein sequence ID" value="MBF4438310.1"/>
    <property type="molecule type" value="Genomic_DNA"/>
</dbReference>
<gene>
    <name evidence="1" type="ORF">ERJ77_28255</name>
</gene>
<protein>
    <recommendedName>
        <fullName evidence="3">NERD domain-containing protein</fullName>
    </recommendedName>
</protein>
<dbReference type="AlphaFoldDB" id="A0AAW4BK10"/>
<evidence type="ECO:0000313" key="2">
    <source>
        <dbReference type="Proteomes" id="UP000786185"/>
    </source>
</evidence>
<reference evidence="1" key="1">
    <citation type="journal article" date="2021" name="PeerJ">
        <title>Analysis of 44 Vibrio anguillarum genomes reveals high genetic diversity.</title>
        <authorList>
            <person name="Hansen M.J."/>
            <person name="Dalsgaard I."/>
        </authorList>
    </citation>
    <scope>NUCLEOTIDE SEQUENCE</scope>
    <source>
        <strain evidence="1">850617-1/1</strain>
    </source>
</reference>
<dbReference type="Proteomes" id="UP000786185">
    <property type="component" value="Unassembled WGS sequence"/>
</dbReference>
<feature type="non-terminal residue" evidence="1">
    <location>
        <position position="72"/>
    </location>
</feature>
<organism evidence="1 2">
    <name type="scientific">Vibrio anguillarum</name>
    <name type="common">Listonella anguillarum</name>
    <dbReference type="NCBI Taxonomy" id="55601"/>
    <lineage>
        <taxon>Bacteria</taxon>
        <taxon>Pseudomonadati</taxon>
        <taxon>Pseudomonadota</taxon>
        <taxon>Gammaproteobacteria</taxon>
        <taxon>Vibrionales</taxon>
        <taxon>Vibrionaceae</taxon>
        <taxon>Vibrio</taxon>
    </lineage>
</organism>
<evidence type="ECO:0000313" key="1">
    <source>
        <dbReference type="EMBL" id="MBF4438310.1"/>
    </source>
</evidence>
<sequence>AVGNLRGVLFEYFSASVVQKAYRTNYVRLNEVCKTQDGSRAESDIIAELHSGEILFIECKGHQPNGTVSFDE</sequence>
<dbReference type="InterPro" id="IPR011335">
    <property type="entry name" value="Restrct_endonuc-II-like"/>
</dbReference>
<comment type="caution">
    <text evidence="1">The sequence shown here is derived from an EMBL/GenBank/DDBJ whole genome shotgun (WGS) entry which is preliminary data.</text>
</comment>
<accession>A0AAW4BK10</accession>
<dbReference type="SUPFAM" id="SSF52980">
    <property type="entry name" value="Restriction endonuclease-like"/>
    <property type="match status" value="1"/>
</dbReference>
<proteinExistence type="predicted"/>